<dbReference type="PANTHER" id="PTHR42760">
    <property type="entry name" value="SHORT-CHAIN DEHYDROGENASES/REDUCTASES FAMILY MEMBER"/>
    <property type="match status" value="1"/>
</dbReference>
<dbReference type="InterPro" id="IPR002347">
    <property type="entry name" value="SDR_fam"/>
</dbReference>
<dbReference type="PROSITE" id="PS00061">
    <property type="entry name" value="ADH_SHORT"/>
    <property type="match status" value="1"/>
</dbReference>
<keyword evidence="3" id="KW-1185">Reference proteome</keyword>
<proteinExistence type="inferred from homology"/>
<gene>
    <name evidence="2" type="ORF">KO481_22795</name>
</gene>
<dbReference type="RefSeq" id="WP_215919456.1">
    <property type="nucleotide sequence ID" value="NZ_JAHKNI010000007.1"/>
</dbReference>
<name>A0ABS6B572_9NOCA</name>
<dbReference type="PRINTS" id="PR00080">
    <property type="entry name" value="SDRFAMILY"/>
</dbReference>
<dbReference type="Gene3D" id="3.40.50.720">
    <property type="entry name" value="NAD(P)-binding Rossmann-like Domain"/>
    <property type="match status" value="1"/>
</dbReference>
<dbReference type="PRINTS" id="PR00081">
    <property type="entry name" value="GDHRDH"/>
</dbReference>
<dbReference type="EMBL" id="JAHKNI010000007">
    <property type="protein sequence ID" value="MBU3064349.1"/>
    <property type="molecule type" value="Genomic_DNA"/>
</dbReference>
<accession>A0ABS6B572</accession>
<dbReference type="CDD" id="cd05233">
    <property type="entry name" value="SDR_c"/>
    <property type="match status" value="1"/>
</dbReference>
<comment type="caution">
    <text evidence="2">The sequence shown here is derived from an EMBL/GenBank/DDBJ whole genome shotgun (WGS) entry which is preliminary data.</text>
</comment>
<dbReference type="InterPro" id="IPR036291">
    <property type="entry name" value="NAD(P)-bd_dom_sf"/>
</dbReference>
<reference evidence="2 3" key="1">
    <citation type="submission" date="2021-06" db="EMBL/GenBank/DDBJ databases">
        <title>Actinomycetes sequencing.</title>
        <authorList>
            <person name="Shan Q."/>
        </authorList>
    </citation>
    <scope>NUCLEOTIDE SEQUENCE [LARGE SCALE GENOMIC DNA]</scope>
    <source>
        <strain evidence="2 3">NEAU-G5</strain>
    </source>
</reference>
<comment type="similarity">
    <text evidence="1">Belongs to the short-chain dehydrogenases/reductases (SDR) family.</text>
</comment>
<dbReference type="SUPFAM" id="SSF51735">
    <property type="entry name" value="NAD(P)-binding Rossmann-fold domains"/>
    <property type="match status" value="1"/>
</dbReference>
<dbReference type="InterPro" id="IPR020904">
    <property type="entry name" value="Sc_DH/Rdtase_CS"/>
</dbReference>
<evidence type="ECO:0000256" key="1">
    <source>
        <dbReference type="ARBA" id="ARBA00006484"/>
    </source>
</evidence>
<protein>
    <submittedName>
        <fullName evidence="2">SDR family oxidoreductase</fullName>
    </submittedName>
</protein>
<organism evidence="2 3">
    <name type="scientific">Nocardia albiluteola</name>
    <dbReference type="NCBI Taxonomy" id="2842303"/>
    <lineage>
        <taxon>Bacteria</taxon>
        <taxon>Bacillati</taxon>
        <taxon>Actinomycetota</taxon>
        <taxon>Actinomycetes</taxon>
        <taxon>Mycobacteriales</taxon>
        <taxon>Nocardiaceae</taxon>
        <taxon>Nocardia</taxon>
    </lineage>
</organism>
<sequence length="233" mass="24120">MTAATPERVAVITGGAGAIGSAIEHAMRASGHRTVVLDRGGDIDVDLADERSTRRAATQVLESYGRADVLVHSAGAFDQASLQELDAGIWRHVQAVNVESVLWLAQAFTPGMAERGFGRIIFVTSDTLWEPPAPVLLPYVASKGALTGIMRSLARALGPDGIAVTAVAPGLTDTPGSRTVNSDDDFAAQVARQALPRRLVPTDTAATVAFLASDAGAALTGQTLIADGGLVLR</sequence>
<evidence type="ECO:0000313" key="3">
    <source>
        <dbReference type="Proteomes" id="UP000733379"/>
    </source>
</evidence>
<dbReference type="Proteomes" id="UP000733379">
    <property type="component" value="Unassembled WGS sequence"/>
</dbReference>
<dbReference type="Pfam" id="PF13561">
    <property type="entry name" value="adh_short_C2"/>
    <property type="match status" value="1"/>
</dbReference>
<evidence type="ECO:0000313" key="2">
    <source>
        <dbReference type="EMBL" id="MBU3064349.1"/>
    </source>
</evidence>